<evidence type="ECO:0000259" key="1">
    <source>
        <dbReference type="Pfam" id="PF18925"/>
    </source>
</evidence>
<reference evidence="3" key="1">
    <citation type="journal article" date="2019" name="Int. J. Syst. Evol. Microbiol.">
        <title>The Global Catalogue of Microorganisms (GCM) 10K type strain sequencing project: providing services to taxonomists for standard genome sequencing and annotation.</title>
        <authorList>
            <consortium name="The Broad Institute Genomics Platform"/>
            <consortium name="The Broad Institute Genome Sequencing Center for Infectious Disease"/>
            <person name="Wu L."/>
            <person name="Ma J."/>
        </authorList>
    </citation>
    <scope>NUCLEOTIDE SEQUENCE [LARGE SCALE GENOMIC DNA]</scope>
    <source>
        <strain evidence="3">CGMCC 1.12479</strain>
    </source>
</reference>
<name>A0ABQ1M2V0_9BACT</name>
<dbReference type="EMBL" id="BMFD01000003">
    <property type="protein sequence ID" value="GGC32770.1"/>
    <property type="molecule type" value="Genomic_DNA"/>
</dbReference>
<dbReference type="InterPro" id="IPR043732">
    <property type="entry name" value="DUF5675"/>
</dbReference>
<gene>
    <name evidence="2" type="ORF">GCM10010993_09590</name>
</gene>
<evidence type="ECO:0000313" key="3">
    <source>
        <dbReference type="Proteomes" id="UP000635885"/>
    </source>
</evidence>
<feature type="domain" description="DUF5675" evidence="1">
    <location>
        <begin position="6"/>
        <end position="75"/>
    </location>
</feature>
<evidence type="ECO:0000313" key="2">
    <source>
        <dbReference type="EMBL" id="GGC32770.1"/>
    </source>
</evidence>
<dbReference type="Pfam" id="PF18925">
    <property type="entry name" value="DUF5675"/>
    <property type="match status" value="1"/>
</dbReference>
<comment type="caution">
    <text evidence="2">The sequence shown here is derived from an EMBL/GenBank/DDBJ whole genome shotgun (WGS) entry which is preliminary data.</text>
</comment>
<organism evidence="2 3">
    <name type="scientific">Belliella aquatica</name>
    <dbReference type="NCBI Taxonomy" id="1323734"/>
    <lineage>
        <taxon>Bacteria</taxon>
        <taxon>Pseudomonadati</taxon>
        <taxon>Bacteroidota</taxon>
        <taxon>Cytophagia</taxon>
        <taxon>Cytophagales</taxon>
        <taxon>Cyclobacteriaceae</taxon>
        <taxon>Belliella</taxon>
    </lineage>
</organism>
<accession>A0ABQ1M2V0</accession>
<proteinExistence type="predicted"/>
<keyword evidence="3" id="KW-1185">Reference proteome</keyword>
<dbReference type="Proteomes" id="UP000635885">
    <property type="component" value="Unassembled WGS sequence"/>
</dbReference>
<sequence length="134" mass="15602">MTVQLFRKYRKEMTIGYLMAEGKLIAKTIEQTKSSKKTCIQEGKYELLLQHNENRGWFLELDNRGPSKYTISPLQKGKFIPLLGIAPVLHWDRKAKFSRLATFKVFEAFEKVFASGDRLWLEVTEGIQDFLPDD</sequence>
<dbReference type="RefSeq" id="WP_188440259.1">
    <property type="nucleotide sequence ID" value="NZ_BMFD01000003.1"/>
</dbReference>
<protein>
    <recommendedName>
        <fullName evidence="1">DUF5675 domain-containing protein</fullName>
    </recommendedName>
</protein>